<proteinExistence type="predicted"/>
<organism evidence="1">
    <name type="scientific">Anguilla anguilla</name>
    <name type="common">European freshwater eel</name>
    <name type="synonym">Muraena anguilla</name>
    <dbReference type="NCBI Taxonomy" id="7936"/>
    <lineage>
        <taxon>Eukaryota</taxon>
        <taxon>Metazoa</taxon>
        <taxon>Chordata</taxon>
        <taxon>Craniata</taxon>
        <taxon>Vertebrata</taxon>
        <taxon>Euteleostomi</taxon>
        <taxon>Actinopterygii</taxon>
        <taxon>Neopterygii</taxon>
        <taxon>Teleostei</taxon>
        <taxon>Anguilliformes</taxon>
        <taxon>Anguillidae</taxon>
        <taxon>Anguilla</taxon>
    </lineage>
</organism>
<reference evidence="1" key="1">
    <citation type="submission" date="2014-11" db="EMBL/GenBank/DDBJ databases">
        <authorList>
            <person name="Amaro Gonzalez C."/>
        </authorList>
    </citation>
    <scope>NUCLEOTIDE SEQUENCE</scope>
</reference>
<dbReference type="AlphaFoldDB" id="A0A0E9U1K9"/>
<reference evidence="1" key="2">
    <citation type="journal article" date="2015" name="Fish Shellfish Immunol.">
        <title>Early steps in the European eel (Anguilla anguilla)-Vibrio vulnificus interaction in the gills: Role of the RtxA13 toxin.</title>
        <authorList>
            <person name="Callol A."/>
            <person name="Pajuelo D."/>
            <person name="Ebbesson L."/>
            <person name="Teles M."/>
            <person name="MacKenzie S."/>
            <person name="Amaro C."/>
        </authorList>
    </citation>
    <scope>NUCLEOTIDE SEQUENCE</scope>
</reference>
<sequence>MYSRTINCKTQDSFLKQIVCLYPDSLNVFVEMCECTVCVCTCGGVAF</sequence>
<protein>
    <submittedName>
        <fullName evidence="1">Uncharacterized protein</fullName>
    </submittedName>
</protein>
<name>A0A0E9U1K9_ANGAN</name>
<dbReference type="EMBL" id="GBXM01048876">
    <property type="protein sequence ID" value="JAH59701.1"/>
    <property type="molecule type" value="Transcribed_RNA"/>
</dbReference>
<evidence type="ECO:0000313" key="1">
    <source>
        <dbReference type="EMBL" id="JAH59701.1"/>
    </source>
</evidence>
<accession>A0A0E9U1K9</accession>